<name>A0A9C7G9X3_9BACI</name>
<dbReference type="NCBIfam" id="TIGR00912">
    <property type="entry name" value="2A0309"/>
    <property type="match status" value="1"/>
</dbReference>
<dbReference type="InterPro" id="IPR004761">
    <property type="entry name" value="Spore_GerAB"/>
</dbReference>
<evidence type="ECO:0000313" key="9">
    <source>
        <dbReference type="EMBL" id="CAG9608706.1"/>
    </source>
</evidence>
<feature type="transmembrane region" description="Helical" evidence="8">
    <location>
        <begin position="118"/>
        <end position="138"/>
    </location>
</feature>
<organism evidence="9 10">
    <name type="scientific">Pseudoneobacillus rhizosphaerae</name>
    <dbReference type="NCBI Taxonomy" id="2880968"/>
    <lineage>
        <taxon>Bacteria</taxon>
        <taxon>Bacillati</taxon>
        <taxon>Bacillota</taxon>
        <taxon>Bacilli</taxon>
        <taxon>Bacillales</taxon>
        <taxon>Bacillaceae</taxon>
        <taxon>Pseudoneobacillus</taxon>
    </lineage>
</organism>
<proteinExistence type="inferred from homology"/>
<gene>
    <name evidence="9" type="primary">yndE_3</name>
    <name evidence="9" type="ORF">NEOCIP111885_02423</name>
</gene>
<evidence type="ECO:0000256" key="4">
    <source>
        <dbReference type="ARBA" id="ARBA00022544"/>
    </source>
</evidence>
<keyword evidence="7 8" id="KW-0472">Membrane</keyword>
<dbReference type="PANTHER" id="PTHR34975:SF2">
    <property type="entry name" value="SPORE GERMINATION PROTEIN A2"/>
    <property type="match status" value="1"/>
</dbReference>
<keyword evidence="6 8" id="KW-1133">Transmembrane helix</keyword>
<comment type="caution">
    <text evidence="9">The sequence shown here is derived from an EMBL/GenBank/DDBJ whole genome shotgun (WGS) entry which is preliminary data.</text>
</comment>
<sequence length="366" mass="40330">MHQKVIISSSQFAILVLLNTIGTTILIVPAGLASEAKQDAWIPAILGVGLGLVVISLYNSLGGMFPQMTLVEYCEKILGKWMGITVSIGFIFFSFIGATTLIWLIGNFLVTQIMPESPVITIHAFFVLIVIMGVRLGLEPIARSAEIFLPWVGIFFLLLVLLPISDSNLENIQPMFDSEVKPILRGALSFLSVATLPLIIFHMIVPNGQRSKDTNKAFYLGSLIGGVVLISITLLTLLVLGPGLTARNLYPSFALAKKVGIKGVVERIEVIMAILWFITIYYKTSIYCYASIKGLAQLLSLKDYRILSLPFGMILLAVSLIVYPDVVYEAEWDVKTWIPFTATFGIILPAFLYLVAVIKKRKKAKN</sequence>
<dbReference type="GO" id="GO:0016020">
    <property type="term" value="C:membrane"/>
    <property type="evidence" value="ECO:0007669"/>
    <property type="project" value="UniProtKB-SubCell"/>
</dbReference>
<feature type="transmembrane region" description="Helical" evidence="8">
    <location>
        <begin position="40"/>
        <end position="61"/>
    </location>
</feature>
<comment type="similarity">
    <text evidence="2">Belongs to the amino acid-polyamine-organocation (APC) superfamily. Spore germination protein (SGP) (TC 2.A.3.9) family.</text>
</comment>
<dbReference type="PANTHER" id="PTHR34975">
    <property type="entry name" value="SPORE GERMINATION PROTEIN A2"/>
    <property type="match status" value="1"/>
</dbReference>
<evidence type="ECO:0000256" key="8">
    <source>
        <dbReference type="SAM" id="Phobius"/>
    </source>
</evidence>
<dbReference type="Proteomes" id="UP000789845">
    <property type="component" value="Unassembled WGS sequence"/>
</dbReference>
<feature type="transmembrane region" description="Helical" evidence="8">
    <location>
        <begin position="81"/>
        <end position="106"/>
    </location>
</feature>
<dbReference type="GO" id="GO:0009847">
    <property type="term" value="P:spore germination"/>
    <property type="evidence" value="ECO:0007669"/>
    <property type="project" value="InterPro"/>
</dbReference>
<dbReference type="EMBL" id="CAKJTG010000012">
    <property type="protein sequence ID" value="CAG9608706.1"/>
    <property type="molecule type" value="Genomic_DNA"/>
</dbReference>
<protein>
    <submittedName>
        <fullName evidence="9">Spore germination protein YndE</fullName>
    </submittedName>
</protein>
<feature type="transmembrane region" description="Helical" evidence="8">
    <location>
        <begin position="304"/>
        <end position="324"/>
    </location>
</feature>
<dbReference type="Gene3D" id="1.20.1740.10">
    <property type="entry name" value="Amino acid/polyamine transporter I"/>
    <property type="match status" value="1"/>
</dbReference>
<keyword evidence="3" id="KW-0813">Transport</keyword>
<reference evidence="9" key="1">
    <citation type="submission" date="2021-10" db="EMBL/GenBank/DDBJ databases">
        <authorList>
            <person name="Criscuolo A."/>
        </authorList>
    </citation>
    <scope>NUCLEOTIDE SEQUENCE</scope>
    <source>
        <strain evidence="9">CIP111885</strain>
    </source>
</reference>
<feature type="transmembrane region" description="Helical" evidence="8">
    <location>
        <begin position="12"/>
        <end position="34"/>
    </location>
</feature>
<evidence type="ECO:0000313" key="10">
    <source>
        <dbReference type="Proteomes" id="UP000789845"/>
    </source>
</evidence>
<keyword evidence="5 8" id="KW-0812">Transmembrane</keyword>
<feature type="transmembrane region" description="Helical" evidence="8">
    <location>
        <begin position="184"/>
        <end position="205"/>
    </location>
</feature>
<feature type="transmembrane region" description="Helical" evidence="8">
    <location>
        <begin position="145"/>
        <end position="164"/>
    </location>
</feature>
<evidence type="ECO:0000256" key="1">
    <source>
        <dbReference type="ARBA" id="ARBA00004141"/>
    </source>
</evidence>
<evidence type="ECO:0000256" key="5">
    <source>
        <dbReference type="ARBA" id="ARBA00022692"/>
    </source>
</evidence>
<dbReference type="Pfam" id="PF03845">
    <property type="entry name" value="Spore_permease"/>
    <property type="match status" value="1"/>
</dbReference>
<evidence type="ECO:0000256" key="7">
    <source>
        <dbReference type="ARBA" id="ARBA00023136"/>
    </source>
</evidence>
<evidence type="ECO:0000256" key="3">
    <source>
        <dbReference type="ARBA" id="ARBA00022448"/>
    </source>
</evidence>
<evidence type="ECO:0000256" key="2">
    <source>
        <dbReference type="ARBA" id="ARBA00007998"/>
    </source>
</evidence>
<dbReference type="AlphaFoldDB" id="A0A9C7G9X3"/>
<comment type="subcellular location">
    <subcellularLocation>
        <location evidence="1">Membrane</location>
        <topology evidence="1">Multi-pass membrane protein</topology>
    </subcellularLocation>
</comment>
<accession>A0A9C7G9X3</accession>
<feature type="transmembrane region" description="Helical" evidence="8">
    <location>
        <begin position="270"/>
        <end position="292"/>
    </location>
</feature>
<keyword evidence="4" id="KW-0309">Germination</keyword>
<feature type="transmembrane region" description="Helical" evidence="8">
    <location>
        <begin position="336"/>
        <end position="358"/>
    </location>
</feature>
<dbReference type="RefSeq" id="WP_230496951.1">
    <property type="nucleotide sequence ID" value="NZ_CAKJTG010000012.1"/>
</dbReference>
<feature type="transmembrane region" description="Helical" evidence="8">
    <location>
        <begin position="217"/>
        <end position="240"/>
    </location>
</feature>
<keyword evidence="10" id="KW-1185">Reference proteome</keyword>
<evidence type="ECO:0000256" key="6">
    <source>
        <dbReference type="ARBA" id="ARBA00022989"/>
    </source>
</evidence>